<evidence type="ECO:0000313" key="2">
    <source>
        <dbReference type="EMBL" id="KAJ8430115.1"/>
    </source>
</evidence>
<evidence type="ECO:0000256" key="1">
    <source>
        <dbReference type="SAM" id="MobiDB-lite"/>
    </source>
</evidence>
<organism evidence="2 3">
    <name type="scientific">Carnegiea gigantea</name>
    <dbReference type="NCBI Taxonomy" id="171969"/>
    <lineage>
        <taxon>Eukaryota</taxon>
        <taxon>Viridiplantae</taxon>
        <taxon>Streptophyta</taxon>
        <taxon>Embryophyta</taxon>
        <taxon>Tracheophyta</taxon>
        <taxon>Spermatophyta</taxon>
        <taxon>Magnoliopsida</taxon>
        <taxon>eudicotyledons</taxon>
        <taxon>Gunneridae</taxon>
        <taxon>Pentapetalae</taxon>
        <taxon>Caryophyllales</taxon>
        <taxon>Cactineae</taxon>
        <taxon>Cactaceae</taxon>
        <taxon>Cactoideae</taxon>
        <taxon>Echinocereeae</taxon>
        <taxon>Carnegiea</taxon>
    </lineage>
</organism>
<feature type="compositionally biased region" description="Polar residues" evidence="1">
    <location>
        <begin position="1"/>
        <end position="16"/>
    </location>
</feature>
<sequence>MHSKNSPNAPKNTAQESSKKTITDIHQQSSQETDDTVEDTTYKMPPPGHVDESESDDEVLVKRIKNIKQGIKSRPKKIQLRVIELPWDLCKWLVDSFDPYSVTLYISLDKRIEITPMDVHITLALPIGGWKVEEFYEKRPKDAKYNEVLNAWRKD</sequence>
<gene>
    <name evidence="2" type="ORF">Cgig2_007088</name>
</gene>
<name>A0A9Q1JSA3_9CARY</name>
<evidence type="ECO:0000313" key="3">
    <source>
        <dbReference type="Proteomes" id="UP001153076"/>
    </source>
</evidence>
<dbReference type="EMBL" id="JAKOGI010000822">
    <property type="protein sequence ID" value="KAJ8430115.1"/>
    <property type="molecule type" value="Genomic_DNA"/>
</dbReference>
<dbReference type="AlphaFoldDB" id="A0A9Q1JSA3"/>
<reference evidence="2" key="1">
    <citation type="submission" date="2022-04" db="EMBL/GenBank/DDBJ databases">
        <title>Carnegiea gigantea Genome sequencing and assembly v2.</title>
        <authorList>
            <person name="Copetti D."/>
            <person name="Sanderson M.J."/>
            <person name="Burquez A."/>
            <person name="Wojciechowski M.F."/>
        </authorList>
    </citation>
    <scope>NUCLEOTIDE SEQUENCE</scope>
    <source>
        <strain evidence="2">SGP5-SGP5p</strain>
        <tissue evidence="2">Aerial part</tissue>
    </source>
</reference>
<accession>A0A9Q1JSA3</accession>
<protein>
    <submittedName>
        <fullName evidence="2">Uncharacterized protein</fullName>
    </submittedName>
</protein>
<dbReference type="Proteomes" id="UP001153076">
    <property type="component" value="Unassembled WGS sequence"/>
</dbReference>
<proteinExistence type="predicted"/>
<dbReference type="OrthoDB" id="5562739at2759"/>
<feature type="region of interest" description="Disordered" evidence="1">
    <location>
        <begin position="1"/>
        <end position="57"/>
    </location>
</feature>
<keyword evidence="3" id="KW-1185">Reference proteome</keyword>
<comment type="caution">
    <text evidence="2">The sequence shown here is derived from an EMBL/GenBank/DDBJ whole genome shotgun (WGS) entry which is preliminary data.</text>
</comment>